<proteinExistence type="predicted"/>
<organism evidence="3 4">
    <name type="scientific">Pristionchus mayeri</name>
    <dbReference type="NCBI Taxonomy" id="1317129"/>
    <lineage>
        <taxon>Eukaryota</taxon>
        <taxon>Metazoa</taxon>
        <taxon>Ecdysozoa</taxon>
        <taxon>Nematoda</taxon>
        <taxon>Chromadorea</taxon>
        <taxon>Rhabditida</taxon>
        <taxon>Rhabditina</taxon>
        <taxon>Diplogasteromorpha</taxon>
        <taxon>Diplogasteroidea</taxon>
        <taxon>Neodiplogasteridae</taxon>
        <taxon>Pristionchus</taxon>
    </lineage>
</organism>
<feature type="compositionally biased region" description="Basic and acidic residues" evidence="2">
    <location>
        <begin position="255"/>
        <end position="265"/>
    </location>
</feature>
<accession>A0AAN5C9Q6</accession>
<reference evidence="4" key="1">
    <citation type="submission" date="2022-10" db="EMBL/GenBank/DDBJ databases">
        <title>Genome assembly of Pristionchus species.</title>
        <authorList>
            <person name="Yoshida K."/>
            <person name="Sommer R.J."/>
        </authorList>
    </citation>
    <scope>NUCLEOTIDE SEQUENCE [LARGE SCALE GENOMIC DNA]</scope>
    <source>
        <strain evidence="4">RS5460</strain>
    </source>
</reference>
<evidence type="ECO:0000256" key="1">
    <source>
        <dbReference type="SAM" id="Coils"/>
    </source>
</evidence>
<protein>
    <submittedName>
        <fullName evidence="3">Uncharacterized protein</fullName>
    </submittedName>
</protein>
<evidence type="ECO:0000313" key="4">
    <source>
        <dbReference type="Proteomes" id="UP001328107"/>
    </source>
</evidence>
<dbReference type="Proteomes" id="UP001328107">
    <property type="component" value="Unassembled WGS sequence"/>
</dbReference>
<comment type="caution">
    <text evidence="3">The sequence shown here is derived from an EMBL/GenBank/DDBJ whole genome shotgun (WGS) entry which is preliminary data.</text>
</comment>
<dbReference type="EMBL" id="BTRK01000001">
    <property type="protein sequence ID" value="GMR33396.1"/>
    <property type="molecule type" value="Genomic_DNA"/>
</dbReference>
<name>A0AAN5C9Q6_9BILA</name>
<keyword evidence="4" id="KW-1185">Reference proteome</keyword>
<evidence type="ECO:0000313" key="3">
    <source>
        <dbReference type="EMBL" id="GMR33396.1"/>
    </source>
</evidence>
<feature type="coiled-coil region" evidence="1">
    <location>
        <begin position="133"/>
        <end position="226"/>
    </location>
</feature>
<feature type="region of interest" description="Disordered" evidence="2">
    <location>
        <begin position="251"/>
        <end position="271"/>
    </location>
</feature>
<sequence>MTRNALKKETIGVEGAWKEEDLGRKKMMDAIAVAENTLEKLEKKLGANADSISVVVRETSEQEEMNASVQKTMEEDTKTVKQLEAYLKRTMDATFNEQRTLDDYRLGVGDEKREIDGMKRRVKEEKVKDRALVQQLEASMQNAKKTEEMMERQNSTIVKTTESELRELLESTKRMHSELKRDVNEAEGKWVQLQDELSSLEMTLANSKANEKVEEAKQKRYETKIEILKLEPAPTMYTTYETIVKGQAKKKKRGKENGEITERLKMTRKIN</sequence>
<keyword evidence="1" id="KW-0175">Coiled coil</keyword>
<dbReference type="AlphaFoldDB" id="A0AAN5C9Q6"/>
<evidence type="ECO:0000256" key="2">
    <source>
        <dbReference type="SAM" id="MobiDB-lite"/>
    </source>
</evidence>
<gene>
    <name evidence="3" type="ORF">PMAYCL1PPCAC_03590</name>
</gene>